<evidence type="ECO:0000313" key="1">
    <source>
        <dbReference type="EMBL" id="KAG0574402.1"/>
    </source>
</evidence>
<reference evidence="1" key="1">
    <citation type="submission" date="2020-06" db="EMBL/GenBank/DDBJ databases">
        <title>WGS assembly of Ceratodon purpureus strain R40.</title>
        <authorList>
            <person name="Carey S.B."/>
            <person name="Jenkins J."/>
            <person name="Shu S."/>
            <person name="Lovell J.T."/>
            <person name="Sreedasyam A."/>
            <person name="Maumus F."/>
            <person name="Tiley G.P."/>
            <person name="Fernandez-Pozo N."/>
            <person name="Barry K."/>
            <person name="Chen C."/>
            <person name="Wang M."/>
            <person name="Lipzen A."/>
            <person name="Daum C."/>
            <person name="Saski C.A."/>
            <person name="Payton A.C."/>
            <person name="Mcbreen J.C."/>
            <person name="Conrad R.E."/>
            <person name="Kollar L.M."/>
            <person name="Olsson S."/>
            <person name="Huttunen S."/>
            <person name="Landis J.B."/>
            <person name="Wickett N.J."/>
            <person name="Johnson M.G."/>
            <person name="Rensing S.A."/>
            <person name="Grimwood J."/>
            <person name="Schmutz J."/>
            <person name="Mcdaniel S.F."/>
        </authorList>
    </citation>
    <scope>NUCLEOTIDE SEQUENCE</scope>
    <source>
        <strain evidence="1">R40</strain>
    </source>
</reference>
<name>A0A8T0HTQ0_CERPU</name>
<dbReference type="Proteomes" id="UP000822688">
    <property type="component" value="Chromosome V"/>
</dbReference>
<dbReference type="AlphaFoldDB" id="A0A8T0HTQ0"/>
<dbReference type="EMBL" id="CM026426">
    <property type="protein sequence ID" value="KAG0574402.1"/>
    <property type="molecule type" value="Genomic_DNA"/>
</dbReference>
<organism evidence="1 2">
    <name type="scientific">Ceratodon purpureus</name>
    <name type="common">Fire moss</name>
    <name type="synonym">Dicranum purpureum</name>
    <dbReference type="NCBI Taxonomy" id="3225"/>
    <lineage>
        <taxon>Eukaryota</taxon>
        <taxon>Viridiplantae</taxon>
        <taxon>Streptophyta</taxon>
        <taxon>Embryophyta</taxon>
        <taxon>Bryophyta</taxon>
        <taxon>Bryophytina</taxon>
        <taxon>Bryopsida</taxon>
        <taxon>Dicranidae</taxon>
        <taxon>Pseudoditrichales</taxon>
        <taxon>Ditrichaceae</taxon>
        <taxon>Ceratodon</taxon>
    </lineage>
</organism>
<proteinExistence type="predicted"/>
<comment type="caution">
    <text evidence="1">The sequence shown here is derived from an EMBL/GenBank/DDBJ whole genome shotgun (WGS) entry which is preliminary data.</text>
</comment>
<gene>
    <name evidence="1" type="ORF">KC19_VG259900</name>
</gene>
<keyword evidence="2" id="KW-1185">Reference proteome</keyword>
<accession>A0A8T0HTQ0</accession>
<protein>
    <submittedName>
        <fullName evidence="1">Uncharacterized protein</fullName>
    </submittedName>
</protein>
<sequence>MRPSTANQLQDASAALCASAGERPCRSGECTPPPETMAATLLDALVRSSTSPQNGPPSSMQDNPATLCWLRVRWLPRMTKMQGMAAVAEDKGCRRSLAYRSDPNHVCI</sequence>
<evidence type="ECO:0000313" key="2">
    <source>
        <dbReference type="Proteomes" id="UP000822688"/>
    </source>
</evidence>